<dbReference type="Gene3D" id="3.40.50.300">
    <property type="entry name" value="P-loop containing nucleotide triphosphate hydrolases"/>
    <property type="match status" value="1"/>
</dbReference>
<accession>I0I6G0</accession>
<evidence type="ECO:0000256" key="5">
    <source>
        <dbReference type="ARBA" id="ARBA00022970"/>
    </source>
</evidence>
<dbReference type="OrthoDB" id="9776369at2"/>
<dbReference type="CDD" id="cd03224">
    <property type="entry name" value="ABC_TM1139_LivF_branched"/>
    <property type="match status" value="1"/>
</dbReference>
<dbReference type="InterPro" id="IPR052156">
    <property type="entry name" value="BCAA_Transport_ATP-bd_LivF"/>
</dbReference>
<evidence type="ECO:0000256" key="1">
    <source>
        <dbReference type="ARBA" id="ARBA00005417"/>
    </source>
</evidence>
<dbReference type="GO" id="GO:0016887">
    <property type="term" value="F:ATP hydrolysis activity"/>
    <property type="evidence" value="ECO:0007669"/>
    <property type="project" value="InterPro"/>
</dbReference>
<dbReference type="SMART" id="SM00382">
    <property type="entry name" value="AAA"/>
    <property type="match status" value="1"/>
</dbReference>
<dbReference type="AlphaFoldDB" id="I0I6G0"/>
<keyword evidence="4 7" id="KW-0067">ATP-binding</keyword>
<dbReference type="InterPro" id="IPR003439">
    <property type="entry name" value="ABC_transporter-like_ATP-bd"/>
</dbReference>
<dbReference type="Proteomes" id="UP000007880">
    <property type="component" value="Chromosome"/>
</dbReference>
<dbReference type="PATRIC" id="fig|926550.5.peg.3046"/>
<dbReference type="GO" id="GO:0005524">
    <property type="term" value="F:ATP binding"/>
    <property type="evidence" value="ECO:0007669"/>
    <property type="project" value="UniProtKB-KW"/>
</dbReference>
<dbReference type="GO" id="GO:0015807">
    <property type="term" value="P:L-amino acid transport"/>
    <property type="evidence" value="ECO:0007669"/>
    <property type="project" value="TreeGrafter"/>
</dbReference>
<dbReference type="eggNOG" id="COG0410">
    <property type="taxonomic scope" value="Bacteria"/>
</dbReference>
<dbReference type="InterPro" id="IPR027417">
    <property type="entry name" value="P-loop_NTPase"/>
</dbReference>
<dbReference type="InterPro" id="IPR003593">
    <property type="entry name" value="AAA+_ATPase"/>
</dbReference>
<keyword evidence="3" id="KW-0547">Nucleotide-binding</keyword>
<keyword evidence="2" id="KW-0813">Transport</keyword>
<dbReference type="Pfam" id="PF00005">
    <property type="entry name" value="ABC_tran"/>
    <property type="match status" value="1"/>
</dbReference>
<dbReference type="STRING" id="926550.CLDAP_28080"/>
<gene>
    <name evidence="7" type="ordered locus">CLDAP_28080</name>
</gene>
<evidence type="ECO:0000256" key="3">
    <source>
        <dbReference type="ARBA" id="ARBA00022741"/>
    </source>
</evidence>
<protein>
    <submittedName>
        <fullName evidence="7">Putative branched-chain amino acid ABC transporter ATP-binding protein</fullName>
    </submittedName>
</protein>
<keyword evidence="5" id="KW-0029">Amino-acid transport</keyword>
<evidence type="ECO:0000259" key="6">
    <source>
        <dbReference type="PROSITE" id="PS50893"/>
    </source>
</evidence>
<dbReference type="GO" id="GO:0015658">
    <property type="term" value="F:branched-chain amino acid transmembrane transporter activity"/>
    <property type="evidence" value="ECO:0007669"/>
    <property type="project" value="InterPro"/>
</dbReference>
<organism evidence="7 8">
    <name type="scientific">Caldilinea aerophila (strain DSM 14535 / JCM 11387 / NBRC 104270 / STL-6-O1)</name>
    <dbReference type="NCBI Taxonomy" id="926550"/>
    <lineage>
        <taxon>Bacteria</taxon>
        <taxon>Bacillati</taxon>
        <taxon>Chloroflexota</taxon>
        <taxon>Caldilineae</taxon>
        <taxon>Caldilineales</taxon>
        <taxon>Caldilineaceae</taxon>
        <taxon>Caldilinea</taxon>
    </lineage>
</organism>
<evidence type="ECO:0000313" key="8">
    <source>
        <dbReference type="Proteomes" id="UP000007880"/>
    </source>
</evidence>
<dbReference type="EMBL" id="AP012337">
    <property type="protein sequence ID" value="BAM00848.1"/>
    <property type="molecule type" value="Genomic_DNA"/>
</dbReference>
<dbReference type="KEGG" id="cap:CLDAP_28080"/>
<evidence type="ECO:0000256" key="2">
    <source>
        <dbReference type="ARBA" id="ARBA00022448"/>
    </source>
</evidence>
<reference evidence="7 8" key="1">
    <citation type="submission" date="2012-02" db="EMBL/GenBank/DDBJ databases">
        <title>Complete genome sequence of Caldilinea aerophila DSM 14535 (= NBRC 102666).</title>
        <authorList>
            <person name="Oguchi A."/>
            <person name="Hosoyama A."/>
            <person name="Sekine M."/>
            <person name="Fukai R."/>
            <person name="Kato Y."/>
            <person name="Nakamura S."/>
            <person name="Hanada S."/>
            <person name="Yamazaki S."/>
            <person name="Fujita N."/>
        </authorList>
    </citation>
    <scope>NUCLEOTIDE SEQUENCE [LARGE SCALE GENOMIC DNA]</scope>
    <source>
        <strain evidence="8">DSM 14535 / JCM 11387 / NBRC 104270 / STL-6-O1</strain>
    </source>
</reference>
<sequence length="234" mass="25403">MVRVEDLTVAYGGIEAVRGVSLEVEEGELVTLIGNNGAGKTSTLMAISGVAPIRSGRIVIDGEETTRLAPHAIVARGVAHCPEGRLVFGRLTVQENLRLGAYQRKDSAGVKQDLDRVYALFPRLLERRTQLAGTLSGGEQQMLAIGRALMSKPRLLMLDEPSLGLAPLIVQRIFNVIQQLHEEGVTILLVEQNAHLALSIADRAYVLETGEVRLAGPAKQLIDNPEVRRAYLSQ</sequence>
<dbReference type="PANTHER" id="PTHR43820:SF4">
    <property type="entry name" value="HIGH-AFFINITY BRANCHED-CHAIN AMINO ACID TRANSPORT ATP-BINDING PROTEIN LIVF"/>
    <property type="match status" value="1"/>
</dbReference>
<dbReference type="PANTHER" id="PTHR43820">
    <property type="entry name" value="HIGH-AFFINITY BRANCHED-CHAIN AMINO ACID TRANSPORT ATP-BINDING PROTEIN LIVF"/>
    <property type="match status" value="1"/>
</dbReference>
<dbReference type="PROSITE" id="PS00211">
    <property type="entry name" value="ABC_TRANSPORTER_1"/>
    <property type="match status" value="1"/>
</dbReference>
<keyword evidence="8" id="KW-1185">Reference proteome</keyword>
<evidence type="ECO:0000256" key="4">
    <source>
        <dbReference type="ARBA" id="ARBA00022840"/>
    </source>
</evidence>
<dbReference type="PIRSF" id="PIRSF039137">
    <property type="entry name" value="ABC_branched_ATPase"/>
    <property type="match status" value="1"/>
</dbReference>
<dbReference type="InterPro" id="IPR030660">
    <property type="entry name" value="ABC_branched_ATPase_LivF/BraG"/>
</dbReference>
<proteinExistence type="inferred from homology"/>
<dbReference type="PROSITE" id="PS50893">
    <property type="entry name" value="ABC_TRANSPORTER_2"/>
    <property type="match status" value="1"/>
</dbReference>
<dbReference type="InterPro" id="IPR017871">
    <property type="entry name" value="ABC_transporter-like_CS"/>
</dbReference>
<feature type="domain" description="ABC transporter" evidence="6">
    <location>
        <begin position="2"/>
        <end position="234"/>
    </location>
</feature>
<comment type="similarity">
    <text evidence="1">Belongs to the ABC transporter superfamily.</text>
</comment>
<name>I0I6G0_CALAS</name>
<dbReference type="SUPFAM" id="SSF52540">
    <property type="entry name" value="P-loop containing nucleoside triphosphate hydrolases"/>
    <property type="match status" value="1"/>
</dbReference>
<dbReference type="RefSeq" id="WP_014434077.1">
    <property type="nucleotide sequence ID" value="NC_017079.1"/>
</dbReference>
<evidence type="ECO:0000313" key="7">
    <source>
        <dbReference type="EMBL" id="BAM00848.1"/>
    </source>
</evidence>
<dbReference type="HOGENOM" id="CLU_000604_1_2_0"/>